<dbReference type="InterPro" id="IPR001849">
    <property type="entry name" value="PH_domain"/>
</dbReference>
<dbReference type="CDD" id="cd13275">
    <property type="entry name" value="PH_M-RIP"/>
    <property type="match status" value="1"/>
</dbReference>
<feature type="compositionally biased region" description="Polar residues" evidence="8">
    <location>
        <begin position="316"/>
        <end position="325"/>
    </location>
</feature>
<evidence type="ECO:0000256" key="3">
    <source>
        <dbReference type="ARBA" id="ARBA00022553"/>
    </source>
</evidence>
<feature type="compositionally biased region" description="Basic and acidic residues" evidence="8">
    <location>
        <begin position="334"/>
        <end position="350"/>
    </location>
</feature>
<protein>
    <submittedName>
        <fullName evidence="10">Myosin phosphatase</fullName>
    </submittedName>
</protein>
<name>A0A4U5VPC0_COLLU</name>
<dbReference type="Gene3D" id="2.30.29.30">
    <property type="entry name" value="Pleckstrin-homology domain (PH domain)/Phosphotyrosine-binding domain (PTB)"/>
    <property type="match status" value="2"/>
</dbReference>
<dbReference type="FunFam" id="2.30.29.30:FF:000133">
    <property type="entry name" value="myosin phosphatase Rho-interacting protein isoform X1"/>
    <property type="match status" value="1"/>
</dbReference>
<feature type="coiled-coil region" evidence="7">
    <location>
        <begin position="975"/>
        <end position="1177"/>
    </location>
</feature>
<feature type="coiled-coil region" evidence="7">
    <location>
        <begin position="1475"/>
        <end position="1549"/>
    </location>
</feature>
<dbReference type="GO" id="GO:0051015">
    <property type="term" value="F:actin filament binding"/>
    <property type="evidence" value="ECO:0007669"/>
    <property type="project" value="TreeGrafter"/>
</dbReference>
<dbReference type="GO" id="GO:0015629">
    <property type="term" value="C:actin cytoskeleton"/>
    <property type="evidence" value="ECO:0007669"/>
    <property type="project" value="TreeGrafter"/>
</dbReference>
<keyword evidence="2" id="KW-0963">Cytoplasm</keyword>
<feature type="coiled-coil region" evidence="7">
    <location>
        <begin position="701"/>
        <end position="728"/>
    </location>
</feature>
<feature type="domain" description="PH" evidence="9">
    <location>
        <begin position="420"/>
        <end position="516"/>
    </location>
</feature>
<dbReference type="CDD" id="cd01236">
    <property type="entry name" value="PH_RIP"/>
    <property type="match status" value="1"/>
</dbReference>
<evidence type="ECO:0000259" key="9">
    <source>
        <dbReference type="PROSITE" id="PS50003"/>
    </source>
</evidence>
<evidence type="ECO:0000256" key="5">
    <source>
        <dbReference type="ARBA" id="ARBA00023203"/>
    </source>
</evidence>
<dbReference type="SUPFAM" id="SSF50729">
    <property type="entry name" value="PH domain-like"/>
    <property type="match status" value="2"/>
</dbReference>
<evidence type="ECO:0000256" key="6">
    <source>
        <dbReference type="ARBA" id="ARBA00023212"/>
    </source>
</evidence>
<dbReference type="InterPro" id="IPR039597">
    <property type="entry name" value="M-RIP_PH"/>
</dbReference>
<keyword evidence="5" id="KW-0009">Actin-binding</keyword>
<feature type="region of interest" description="Disordered" evidence="8">
    <location>
        <begin position="597"/>
        <end position="659"/>
    </location>
</feature>
<feature type="compositionally biased region" description="Basic and acidic residues" evidence="8">
    <location>
        <begin position="389"/>
        <end position="399"/>
    </location>
</feature>
<dbReference type="SMART" id="SM00233">
    <property type="entry name" value="PH"/>
    <property type="match status" value="2"/>
</dbReference>
<dbReference type="STRING" id="240159.A0A4U5VPC0"/>
<comment type="subcellular location">
    <subcellularLocation>
        <location evidence="1">Cytoplasm</location>
        <location evidence="1">Cytoskeleton</location>
    </subcellularLocation>
</comment>
<evidence type="ECO:0000256" key="1">
    <source>
        <dbReference type="ARBA" id="ARBA00004245"/>
    </source>
</evidence>
<keyword evidence="3" id="KW-0597">Phosphoprotein</keyword>
<sequence length="2039" mass="232022">MSTAKENPCRKFQANFFNKSKCQNCFKPRELHLLTDQDLTQAKPIYGGWLCLAPEGTDFDNPMQRSRKWQRRFFVLYEHGCLRFALDESPSTLPQGTVNMNLCTDVIDAEPKTGQKNSLCIITPDQEYFIRGENKEIINGWSEQLVVYPRTNKQNQKKKRKVEPTTSQEPGPAKVAVTGSGIPEAEKVPDSSSIIWQEELNQREAEGAALWPAADLPPGSPLPPTGDVASVAQGSDAGSVNGDEVDRASMALHGSAPQPPSDLLSPTGSCSSLGGVPRCLSPAPSDPFPSGSSLLSNGSHISGSVSSLDSDASGSTVTSTDSHPANQRGGHSYSHHDTPRSRRLEAEARKAEKRSRFRSPDKQEREAVLSPERCRSGVIEKLEALELENPEKMEVEESGRSGARQGRSEHRRFHREPDLLNFKKGWMVKLDEQGQWKKYWFVLTDHSLRYYKDSIAEEASDLDGEIDLSTCCNVTEYQAQRNYGFQIHTQEGVHTLSAMTAGIRRNWIQAVMKNVRPSTAPDVASSTEDHGSFSPLEGLVRPDVTQDSPSSEASSVERESTTGVIKSRARERRREGRSKTFDWAEFRPIAQALAQQRAQEAESLHADLGELERSRRREERRKRYESVTSTSAEQMSTKEGGRTDCESGEGLGQTDSLGPMSLERQQRVEEVIEQHWQQVESTPIREERRVPLPATVQSRETAELEQLLENYKQGIEDLKAQLESCHQQLLDSNKHKQELELQLRTALEREQDVRTGYISPLEHPLGLEADVTPQTKRPELVSSQAQSLTKKYQETKELLKLQELKKRNMQAQLGLSLSHIKEPYFSDPQKTSILEGPPPEPVQKKVSFLLHDNTEAIQELEDFVIDRPITIKELAKLLRSHSCNQETAEKHHLQKLLESWKYQQEIENETLKKSLARAGESIREYESRLLTMEDLVGKVKKQSNETLKSPYGPLSEIENHSETNELTIGMLSQRIELLTSENGALKQRCQEIVNQLTEADREIDRLKAELISQQGGKQHHLVMEELKRLKAELAENQANAIDREYYERELNEKSLRLHEALVTLEELGNTLKDTEKKLQLKEATLKGLGFRADYEEEEEEEEELHTEKELLEASQAKLLEMEAKLQSAEQRCLELEARNSELITLNQESEQVSREKLKEAENEIRMLREKLEMKTSRVEETVSGCPKAGEKQVGDKGLIKQVVEKIEMKSEAINKVLEMLAKVDVDVEKMFSDLKSTLFGSSEEEPVGVSQKDMRFVMEGEFWSQLLGTSEDGHSCERGVAEQMMAQKRLMLLIRRICPQAEVESEIVTEQDLETMYSWLDNETNALIYKELTETLEAKSNGLKQIVSDVKLAKDDKLLSLALASFDFGGEQKQSSEYLLDALNEAYMFYVTTRLKVQHEKELKQKQTEVQMDGFDCPNCPELRETARDLESKLADLQNQLSEDSLKTTRPQTLIQIEGEPIDSVDKYIELHDMVARHRKELREVKEGYEREAEKLRQEITKASETLRVRSEENVKEIDLLTNCMENLKKKHEMDRANLMERFDREMEELRGMMSPTNTEKNMTDEDRPPHHALSQTSTLKERIQELLTQVSVMTQEMRRREEQGDITTLRLKYEKDLENLKVEALLVLAVVHLLVAENRGRKQDEVFIWASGNAIEIPSSGNLHCGYNSSVIAHSKHVSILPKACSLIVYAFLQCIVYPVIPLNPFCAHTGSTCSWLTGCSLRATCERGFAAMEESHQKVIDELQRKHQRELENLHEEKERLLAEETAATIAAIEAMKNAHRSELEKELDKARKANSNTENADIEEIRRQHEEELCSFQREIEVLSEQYSQKCLENAHLAQALEAERQALRQCQRENQELNAHNQELNNRLAAEITKMRSMTSEDGVGDTNTTIQGKELYELEVMLRVKESEVQYLKQEINSLKDELQAAQRDKKYATDKYKDIYTELSIVKAKAERDLGRLRDQLQLAHEALGEPSLEDVERGGYDIMKSKSNPDILKMAAAAAKRSERTMRSKSLKEGLTAEQRLHLFENKDTKEF</sequence>
<gene>
    <name evidence="10" type="ORF">D9C73_024330</name>
</gene>
<feature type="region of interest" description="Disordered" evidence="8">
    <location>
        <begin position="519"/>
        <end position="578"/>
    </location>
</feature>
<evidence type="ECO:0000313" key="11">
    <source>
        <dbReference type="Proteomes" id="UP000298787"/>
    </source>
</evidence>
<dbReference type="Proteomes" id="UP000298787">
    <property type="component" value="Chromosome 21"/>
</dbReference>
<dbReference type="PROSITE" id="PS50003">
    <property type="entry name" value="PH_DOMAIN"/>
    <property type="match status" value="2"/>
</dbReference>
<feature type="region of interest" description="Disordered" evidence="8">
    <location>
        <begin position="152"/>
        <end position="193"/>
    </location>
</feature>
<feature type="coiled-coil region" evidence="7">
    <location>
        <begin position="1735"/>
        <end position="1973"/>
    </location>
</feature>
<feature type="compositionally biased region" description="Polar residues" evidence="8">
    <location>
        <begin position="626"/>
        <end position="637"/>
    </location>
</feature>
<feature type="coiled-coil region" evidence="7">
    <location>
        <begin position="785"/>
        <end position="812"/>
    </location>
</feature>
<keyword evidence="11" id="KW-1185">Reference proteome</keyword>
<evidence type="ECO:0000256" key="8">
    <source>
        <dbReference type="SAM" id="MobiDB-lite"/>
    </source>
</evidence>
<feature type="domain" description="PH" evidence="9">
    <location>
        <begin position="43"/>
        <end position="150"/>
    </location>
</feature>
<dbReference type="PANTHER" id="PTHR17271:SF12">
    <property type="entry name" value="MYOSIN PHOSPHATASE RHO-INTERACTING PROTEIN ISOFORM X1"/>
    <property type="match status" value="1"/>
</dbReference>
<dbReference type="PANTHER" id="PTHR17271">
    <property type="entry name" value="PLECKSTRIN HOMOLOGY PH DOMAIN-CONTAINING PROTEIN"/>
    <property type="match status" value="1"/>
</dbReference>
<evidence type="ECO:0000256" key="4">
    <source>
        <dbReference type="ARBA" id="ARBA00023054"/>
    </source>
</evidence>
<evidence type="ECO:0000313" key="10">
    <source>
        <dbReference type="EMBL" id="TKS90199.1"/>
    </source>
</evidence>
<evidence type="ECO:0000256" key="2">
    <source>
        <dbReference type="ARBA" id="ARBA00022490"/>
    </source>
</evidence>
<feature type="compositionally biased region" description="Basic and acidic residues" evidence="8">
    <location>
        <begin position="358"/>
        <end position="370"/>
    </location>
</feature>
<feature type="compositionally biased region" description="Polar residues" evidence="8">
    <location>
        <begin position="545"/>
        <end position="554"/>
    </location>
</feature>
<dbReference type="InterPro" id="IPR052223">
    <property type="entry name" value="Actin_Cytoskeleton_Reg"/>
</dbReference>
<feature type="region of interest" description="Disordered" evidence="8">
    <location>
        <begin position="389"/>
        <end position="412"/>
    </location>
</feature>
<dbReference type="Pfam" id="PF00169">
    <property type="entry name" value="PH"/>
    <property type="match status" value="2"/>
</dbReference>
<feature type="region of interest" description="Disordered" evidence="8">
    <location>
        <begin position="212"/>
        <end position="243"/>
    </location>
</feature>
<keyword evidence="6" id="KW-0206">Cytoskeleton</keyword>
<feature type="region of interest" description="Disordered" evidence="8">
    <location>
        <begin position="301"/>
        <end position="370"/>
    </location>
</feature>
<accession>A0A4U5VPC0</accession>
<dbReference type="InterPro" id="IPR011993">
    <property type="entry name" value="PH-like_dom_sf"/>
</dbReference>
<keyword evidence="4 7" id="KW-0175">Coiled coil</keyword>
<reference evidence="10 11" key="1">
    <citation type="submission" date="2019-01" db="EMBL/GenBank/DDBJ databases">
        <title>Genome Assembly of Collichthys lucidus.</title>
        <authorList>
            <person name="Cai M."/>
            <person name="Xiao S."/>
        </authorList>
    </citation>
    <scope>NUCLEOTIDE SEQUENCE [LARGE SCALE GENOMIC DNA]</scope>
    <source>
        <strain evidence="10">JT15FE1705JMU</strain>
        <tissue evidence="10">Muscle</tissue>
    </source>
</reference>
<evidence type="ECO:0000256" key="7">
    <source>
        <dbReference type="SAM" id="Coils"/>
    </source>
</evidence>
<feature type="compositionally biased region" description="Basic and acidic residues" evidence="8">
    <location>
        <begin position="599"/>
        <end position="625"/>
    </location>
</feature>
<feature type="coiled-coil region" evidence="7">
    <location>
        <begin position="1420"/>
        <end position="1447"/>
    </location>
</feature>
<organism evidence="10 11">
    <name type="scientific">Collichthys lucidus</name>
    <name type="common">Big head croaker</name>
    <name type="synonym">Sciaena lucida</name>
    <dbReference type="NCBI Taxonomy" id="240159"/>
    <lineage>
        <taxon>Eukaryota</taxon>
        <taxon>Metazoa</taxon>
        <taxon>Chordata</taxon>
        <taxon>Craniata</taxon>
        <taxon>Vertebrata</taxon>
        <taxon>Euteleostomi</taxon>
        <taxon>Actinopterygii</taxon>
        <taxon>Neopterygii</taxon>
        <taxon>Teleostei</taxon>
        <taxon>Neoteleostei</taxon>
        <taxon>Acanthomorphata</taxon>
        <taxon>Eupercaria</taxon>
        <taxon>Sciaenidae</taxon>
        <taxon>Collichthys</taxon>
    </lineage>
</organism>
<proteinExistence type="predicted"/>
<feature type="compositionally biased region" description="Low complexity" evidence="8">
    <location>
        <begin position="301"/>
        <end position="315"/>
    </location>
</feature>
<dbReference type="EMBL" id="CM014098">
    <property type="protein sequence ID" value="TKS90199.1"/>
    <property type="molecule type" value="Genomic_DNA"/>
</dbReference>